<dbReference type="EMBL" id="MN204493">
    <property type="protein sequence ID" value="QEQ93581.1"/>
    <property type="molecule type" value="Genomic_DNA"/>
</dbReference>
<evidence type="ECO:0000313" key="1">
    <source>
        <dbReference type="EMBL" id="QEQ93581.1"/>
    </source>
</evidence>
<protein>
    <submittedName>
        <fullName evidence="1">Uncharacterized protein</fullName>
    </submittedName>
</protein>
<dbReference type="KEGG" id="vg:77931357"/>
<organism evidence="1 2">
    <name type="scientific">Streptomyces phage Zuko</name>
    <dbReference type="NCBI Taxonomy" id="2601695"/>
    <lineage>
        <taxon>Viruses</taxon>
        <taxon>Duplodnaviria</taxon>
        <taxon>Heunggongvirae</taxon>
        <taxon>Uroviricota</taxon>
        <taxon>Caudoviricetes</taxon>
        <taxon>Zukovirus</taxon>
        <taxon>Zukovirus zuko</taxon>
    </lineage>
</organism>
<dbReference type="GeneID" id="77931357"/>
<evidence type="ECO:0000313" key="2">
    <source>
        <dbReference type="Proteomes" id="UP000327392"/>
    </source>
</evidence>
<keyword evidence="2" id="KW-1185">Reference proteome</keyword>
<proteinExistence type="predicted"/>
<reference evidence="1 2" key="1">
    <citation type="submission" date="2019-07" db="EMBL/GenBank/DDBJ databases">
        <authorList>
            <person name="Mandava P."/>
            <person name="Ferry J.C."/>
            <person name="Fallon S.M."/>
            <person name="Hajdenberg M."/>
            <person name="Sharma E."/>
            <person name="Shaffer C.D."/>
            <person name="Weston-Hafer K.A."/>
            <person name="Garlena R.A."/>
            <person name="Russell D.A."/>
            <person name="Pope W.H."/>
            <person name="Jacobs-Sera D."/>
            <person name="Hatfull G.F."/>
        </authorList>
    </citation>
    <scope>NUCLEOTIDE SEQUENCE [LARGE SCALE GENOMIC DNA]</scope>
</reference>
<gene>
    <name evidence="1" type="primary">3</name>
    <name evidence="1" type="ORF">SEA_ZUKO_3</name>
</gene>
<accession>A0A5J6D753</accession>
<dbReference type="Proteomes" id="UP000327392">
    <property type="component" value="Segment"/>
</dbReference>
<dbReference type="RefSeq" id="YP_010655494.1">
    <property type="nucleotide sequence ID" value="NC_070829.1"/>
</dbReference>
<name>A0A5J6D753_9CAUD</name>
<sequence>MPYLPVIPELPEIPPDPEGSIMVCFQIVTQGGAVVDTEPEAWPNITAATNRAHEWSELKGRSLQFITFEGDGAVIKTDAIEHVAVMRAKKMQDIYRQAIADLIKEIQTNE</sequence>